<evidence type="ECO:0000256" key="2">
    <source>
        <dbReference type="SAM" id="SignalP"/>
    </source>
</evidence>
<reference evidence="5" key="1">
    <citation type="journal article" date="2019" name="Int. J. Syst. Evol. Microbiol.">
        <title>The Global Catalogue of Microorganisms (GCM) 10K type strain sequencing project: providing services to taxonomists for standard genome sequencing and annotation.</title>
        <authorList>
            <consortium name="The Broad Institute Genomics Platform"/>
            <consortium name="The Broad Institute Genome Sequencing Center for Infectious Disease"/>
            <person name="Wu L."/>
            <person name="Ma J."/>
        </authorList>
    </citation>
    <scope>NUCLEOTIDE SEQUENCE [LARGE SCALE GENOMIC DNA]</scope>
    <source>
        <strain evidence="5">CCUG 30340</strain>
    </source>
</reference>
<feature type="signal peptide" evidence="2">
    <location>
        <begin position="1"/>
        <end position="26"/>
    </location>
</feature>
<evidence type="ECO:0000313" key="5">
    <source>
        <dbReference type="Proteomes" id="UP001595886"/>
    </source>
</evidence>
<dbReference type="SUPFAM" id="SSF63825">
    <property type="entry name" value="YWTD domain"/>
    <property type="match status" value="1"/>
</dbReference>
<gene>
    <name evidence="4" type="ORF">ACFO6Q_14035</name>
</gene>
<name>A0ABV9R0Z8_9GAMM</name>
<dbReference type="Pfam" id="PF14339">
    <property type="entry name" value="DUF4394"/>
    <property type="match status" value="1"/>
</dbReference>
<feature type="domain" description="DUF4394" evidence="3">
    <location>
        <begin position="493"/>
        <end position="582"/>
    </location>
</feature>
<comment type="caution">
    <text evidence="4">The sequence shown here is derived from an EMBL/GenBank/DDBJ whole genome shotgun (WGS) entry which is preliminary data.</text>
</comment>
<keyword evidence="2" id="KW-0732">Signal</keyword>
<feature type="region of interest" description="Disordered" evidence="1">
    <location>
        <begin position="401"/>
        <end position="420"/>
    </location>
</feature>
<evidence type="ECO:0000256" key="1">
    <source>
        <dbReference type="SAM" id="MobiDB-lite"/>
    </source>
</evidence>
<keyword evidence="5" id="KW-1185">Reference proteome</keyword>
<sequence>MSCHRPLAAAAGLCLLATLFDPHACAAPASAPQGQDPLTLAVTVSTDLTPGSCGDAQSLEVTAGDPVNFCYTIGNASPDTLAFHTLVDDRNGVLLQDHAQDVAPGESFQYNDVRIVGESQTLLSTWTAATALADYTSAAGDPDRLFGDGFDGGAAPPPYAFEDISATGTDLNLADDGEATVPIGFDFTFYGHSANVVRVGNNGAMLFGVETGEVGYNNLPLPNATLGPAILPFWDDFAATGGGVFAQTLGEAPERRLVVQWNQRVHYVSSGTASDPATFEAILHEGSNEIVFQYADVDMDGEEFDGGLSATIGLNQGARANQYSYNVAAVAAGSAIRFVPTPMTSYVASASVTVTAGSPDIVVDPASLSATVAAGATTQVSLGIGNDGDAELTWSLSEAQAPAARSRAAPPAAAAPSSTTALAPRTLASSLLPANRGGDAPAGAAVPAFGVNLNSIDGNTLVRFDAAAPGSTTPVGAVERTLVGGAFLDGDFGTLYSLDFDSGELVRVNTADAGIAAVGVAATLNGEDWSGLALDPTDGTLYASSTLMSGSLSSTLYTIDPLTGAATPVGAIAGGGRVIEIAADVGGQLYGVDIDGDVLIAIDKASGAATAIGALGFNAEFAEGLDFDPSSNVLYFAAVNDESVFSQPGQMYTLDTATGHATLVGGISADPAAAQIAAFAIALPPSPCAVPADVPWLTLAVTSGSTAAGATTPVDVGFDAGTLDAGSYSATLCVRSNDADQRIVVVPVSLTVQ</sequence>
<feature type="chain" id="PRO_5046202794" evidence="2">
    <location>
        <begin position="27"/>
        <end position="753"/>
    </location>
</feature>
<accession>A0ABV9R0Z8</accession>
<dbReference type="InterPro" id="IPR025507">
    <property type="entry name" value="DUF4394"/>
</dbReference>
<protein>
    <submittedName>
        <fullName evidence="4">YncE family protein</fullName>
    </submittedName>
</protein>
<dbReference type="EMBL" id="JBHSHD010000010">
    <property type="protein sequence ID" value="MFC4821449.1"/>
    <property type="molecule type" value="Genomic_DNA"/>
</dbReference>
<organism evidence="4 5">
    <name type="scientific">Dokdonella ginsengisoli</name>
    <dbReference type="NCBI Taxonomy" id="363846"/>
    <lineage>
        <taxon>Bacteria</taxon>
        <taxon>Pseudomonadati</taxon>
        <taxon>Pseudomonadota</taxon>
        <taxon>Gammaproteobacteria</taxon>
        <taxon>Lysobacterales</taxon>
        <taxon>Rhodanobacteraceae</taxon>
        <taxon>Dokdonella</taxon>
    </lineage>
</organism>
<proteinExistence type="predicted"/>
<dbReference type="Proteomes" id="UP001595886">
    <property type="component" value="Unassembled WGS sequence"/>
</dbReference>
<dbReference type="RefSeq" id="WP_380021728.1">
    <property type="nucleotide sequence ID" value="NZ_JBHSHD010000010.1"/>
</dbReference>
<evidence type="ECO:0000313" key="4">
    <source>
        <dbReference type="EMBL" id="MFC4821449.1"/>
    </source>
</evidence>
<evidence type="ECO:0000259" key="3">
    <source>
        <dbReference type="Pfam" id="PF14339"/>
    </source>
</evidence>